<dbReference type="SUPFAM" id="SSF50494">
    <property type="entry name" value="Trypsin-like serine proteases"/>
    <property type="match status" value="1"/>
</dbReference>
<accession>A0AAW5HU00</accession>
<evidence type="ECO:0000256" key="3">
    <source>
        <dbReference type="ARBA" id="ARBA00022989"/>
    </source>
</evidence>
<feature type="transmembrane region" description="Helical" evidence="5">
    <location>
        <begin position="97"/>
        <end position="121"/>
    </location>
</feature>
<proteinExistence type="predicted"/>
<evidence type="ECO:0000313" key="7">
    <source>
        <dbReference type="Proteomes" id="UP001205920"/>
    </source>
</evidence>
<comment type="subcellular location">
    <subcellularLocation>
        <location evidence="1">Membrane</location>
        <topology evidence="1">Multi-pass membrane protein</topology>
    </subcellularLocation>
</comment>
<dbReference type="GO" id="GO:0006508">
    <property type="term" value="P:proteolysis"/>
    <property type="evidence" value="ECO:0007669"/>
    <property type="project" value="UniProtKB-KW"/>
</dbReference>
<dbReference type="EMBL" id="JAEUWV010000013">
    <property type="protein sequence ID" value="MCO6394998.1"/>
    <property type="molecule type" value="Genomic_DNA"/>
</dbReference>
<feature type="transmembrane region" description="Helical" evidence="5">
    <location>
        <begin position="28"/>
        <end position="48"/>
    </location>
</feature>
<dbReference type="InterPro" id="IPR009003">
    <property type="entry name" value="Peptidase_S1_PA"/>
</dbReference>
<comment type="caution">
    <text evidence="6">The sequence shown here is derived from an EMBL/GenBank/DDBJ whole genome shotgun (WGS) entry which is preliminary data.</text>
</comment>
<evidence type="ECO:0000256" key="4">
    <source>
        <dbReference type="ARBA" id="ARBA00023136"/>
    </source>
</evidence>
<keyword evidence="6" id="KW-0645">Protease</keyword>
<dbReference type="GO" id="GO:0009403">
    <property type="term" value="P:toxin biosynthetic process"/>
    <property type="evidence" value="ECO:0007669"/>
    <property type="project" value="InterPro"/>
</dbReference>
<dbReference type="Gene3D" id="2.40.10.10">
    <property type="entry name" value="Trypsin-like serine proteases"/>
    <property type="match status" value="2"/>
</dbReference>
<evidence type="ECO:0000256" key="2">
    <source>
        <dbReference type="ARBA" id="ARBA00022692"/>
    </source>
</evidence>
<dbReference type="InterPro" id="IPR003825">
    <property type="entry name" value="Colicin-V_CvpA"/>
</dbReference>
<dbReference type="GO" id="GO:0016020">
    <property type="term" value="C:membrane"/>
    <property type="evidence" value="ECO:0007669"/>
    <property type="project" value="UniProtKB-SubCell"/>
</dbReference>
<name>A0AAW5HU00_9CORY</name>
<dbReference type="NCBIfam" id="NF033740">
    <property type="entry name" value="MarP_fam_protase"/>
    <property type="match status" value="1"/>
</dbReference>
<evidence type="ECO:0000313" key="6">
    <source>
        <dbReference type="EMBL" id="MCO6394998.1"/>
    </source>
</evidence>
<dbReference type="InterPro" id="IPR047680">
    <property type="entry name" value="MarP-like"/>
</dbReference>
<dbReference type="Pfam" id="PF02674">
    <property type="entry name" value="Colicin_V"/>
    <property type="match status" value="1"/>
</dbReference>
<keyword evidence="7" id="KW-1185">Reference proteome</keyword>
<gene>
    <name evidence="6" type="ORF">JMN37_08455</name>
</gene>
<dbReference type="AlphaFoldDB" id="A0AAW5HU00"/>
<dbReference type="PRINTS" id="PR00834">
    <property type="entry name" value="PROTEASES2C"/>
</dbReference>
<dbReference type="Proteomes" id="UP001205920">
    <property type="component" value="Unassembled WGS sequence"/>
</dbReference>
<dbReference type="RefSeq" id="WP_070477313.1">
    <property type="nucleotide sequence ID" value="NZ_JAEUWV010000013.1"/>
</dbReference>
<keyword evidence="2 5" id="KW-0812">Transmembrane</keyword>
<dbReference type="Pfam" id="PF13365">
    <property type="entry name" value="Trypsin_2"/>
    <property type="match status" value="1"/>
</dbReference>
<keyword evidence="3 5" id="KW-1133">Transmembrane helix</keyword>
<dbReference type="PANTHER" id="PTHR43019">
    <property type="entry name" value="SERINE ENDOPROTEASE DEGS"/>
    <property type="match status" value="1"/>
</dbReference>
<dbReference type="PANTHER" id="PTHR43019:SF23">
    <property type="entry name" value="PROTEASE DO-LIKE 5, CHLOROPLASTIC"/>
    <property type="match status" value="1"/>
</dbReference>
<evidence type="ECO:0000256" key="1">
    <source>
        <dbReference type="ARBA" id="ARBA00004141"/>
    </source>
</evidence>
<dbReference type="InterPro" id="IPR043504">
    <property type="entry name" value="Peptidase_S1_PA_chymotrypsin"/>
</dbReference>
<evidence type="ECO:0000256" key="5">
    <source>
        <dbReference type="SAM" id="Phobius"/>
    </source>
</evidence>
<sequence length="393" mass="41015">MLIDVLILIIVLAACVSGWRRGAFSAVLSALGIVAGLTLAVVGVPPLIQRAEAQWVRVAVLIVVVVLVVCLGSFAGSTVGDWVHDRFRRKAAQRLDSLFGALFQGAVAVALVWCVCMPLAASLPGAWAKHLQSSRVLTQIDAAMPAAGKQLPSQVAAVLADSGLPPLISPFASDGHAEVDAPDPSVARPELVDAVRASVVHVMGDAESCSRRLMGSGFVIEDGYVLTNAHVVAGTETVSLDTVLGVKKAKVVFYDSEADIAVLHAEALGIAPLRWAEGTLRTGDSALVMGFPESGPFEAMPVRVRNQVSLSGPDIYAKRHVQRQVYTIRGNIRQGNSGGPMLTPSGGVAGMVFGASVDATETGYVLTAQQILERTGEIAGLREQVGTGACVGR</sequence>
<dbReference type="GO" id="GO:0004252">
    <property type="term" value="F:serine-type endopeptidase activity"/>
    <property type="evidence" value="ECO:0007669"/>
    <property type="project" value="InterPro"/>
</dbReference>
<protein>
    <submittedName>
        <fullName evidence="6">MarP family serine protease</fullName>
    </submittedName>
</protein>
<keyword evidence="4 5" id="KW-0472">Membrane</keyword>
<reference evidence="6 7" key="1">
    <citation type="submission" date="2021-01" db="EMBL/GenBank/DDBJ databases">
        <title>Identification and Characterization of Corynebacterium sp.</title>
        <authorList>
            <person name="Luo Q."/>
            <person name="Qu P."/>
            <person name="Chen Q."/>
        </authorList>
    </citation>
    <scope>NUCLEOTIDE SEQUENCE [LARGE SCALE GENOMIC DNA]</scope>
    <source>
        <strain evidence="6 7">MC-18</strain>
    </source>
</reference>
<feature type="transmembrane region" description="Helical" evidence="5">
    <location>
        <begin position="55"/>
        <end position="77"/>
    </location>
</feature>
<organism evidence="6 7">
    <name type="scientific">Corynebacterium lipophilum</name>
    <dbReference type="NCBI Taxonomy" id="2804918"/>
    <lineage>
        <taxon>Bacteria</taxon>
        <taxon>Bacillati</taxon>
        <taxon>Actinomycetota</taxon>
        <taxon>Actinomycetes</taxon>
        <taxon>Mycobacteriales</taxon>
        <taxon>Corynebacteriaceae</taxon>
        <taxon>Corynebacterium</taxon>
    </lineage>
</organism>
<dbReference type="InterPro" id="IPR001940">
    <property type="entry name" value="Peptidase_S1C"/>
</dbReference>
<keyword evidence="6" id="KW-0378">Hydrolase</keyword>